<dbReference type="RefSeq" id="XP_067766877.1">
    <property type="nucleotide sequence ID" value="XM_067905560.1"/>
</dbReference>
<organism evidence="1 2">
    <name type="scientific">Spironucleus salmonicida</name>
    <dbReference type="NCBI Taxonomy" id="348837"/>
    <lineage>
        <taxon>Eukaryota</taxon>
        <taxon>Metamonada</taxon>
        <taxon>Diplomonadida</taxon>
        <taxon>Hexamitidae</taxon>
        <taxon>Hexamitinae</taxon>
        <taxon>Spironucleus</taxon>
    </lineage>
</organism>
<dbReference type="KEGG" id="ssao:94295671"/>
<dbReference type="AlphaFoldDB" id="A0A9P8LWX6"/>
<protein>
    <submittedName>
        <fullName evidence="1">Uncharacterized protein</fullName>
    </submittedName>
</protein>
<sequence length="95" mass="10884">MGISMGGIVMLIEMKMKPTQFNETESRRHCQLISHKFAAIDSLCFRWQNIACSNKVSQLPVLKVMLFEYVNISLSYFALRIIRGVCVSLNARLDQ</sequence>
<dbReference type="EMBL" id="AUWU02000002">
    <property type="protein sequence ID" value="KAH0576104.1"/>
    <property type="molecule type" value="Genomic_DNA"/>
</dbReference>
<accession>A0A9P8LWX6</accession>
<dbReference type="GeneID" id="94295671"/>
<name>A0A9P8LWX6_9EUKA</name>
<comment type="caution">
    <text evidence="1">The sequence shown here is derived from an EMBL/GenBank/DDBJ whole genome shotgun (WGS) entry which is preliminary data.</text>
</comment>
<evidence type="ECO:0000313" key="1">
    <source>
        <dbReference type="EMBL" id="KAH0576104.1"/>
    </source>
</evidence>
<proteinExistence type="predicted"/>
<dbReference type="Proteomes" id="UP000018208">
    <property type="component" value="Unassembled WGS sequence"/>
</dbReference>
<evidence type="ECO:0000313" key="2">
    <source>
        <dbReference type="Proteomes" id="UP000018208"/>
    </source>
</evidence>
<reference evidence="1 2" key="1">
    <citation type="journal article" date="2014" name="PLoS Genet.">
        <title>The Genome of Spironucleus salmonicida Highlights a Fish Pathogen Adapted to Fluctuating Environments.</title>
        <authorList>
            <person name="Xu F."/>
            <person name="Jerlstrom-Hultqvist J."/>
            <person name="Einarsson E."/>
            <person name="Astvaldsson A."/>
            <person name="Svard S.G."/>
            <person name="Andersson J.O."/>
        </authorList>
    </citation>
    <scope>NUCLEOTIDE SEQUENCE [LARGE SCALE GENOMIC DNA]</scope>
    <source>
        <strain evidence="1 2">ATCC 50377</strain>
    </source>
</reference>
<gene>
    <name evidence="1" type="ORF">SS50377_21648</name>
</gene>
<keyword evidence="2" id="KW-1185">Reference proteome</keyword>